<dbReference type="Proteomes" id="UP001333110">
    <property type="component" value="Unassembled WGS sequence"/>
</dbReference>
<reference evidence="1 2" key="1">
    <citation type="journal article" date="2023" name="J. Hered.">
        <title>Chromosome-level genome of the wood stork (Mycteria americana) provides insight into avian chromosome evolution.</title>
        <authorList>
            <person name="Flamio R. Jr."/>
            <person name="Ramstad K.M."/>
        </authorList>
    </citation>
    <scope>NUCLEOTIDE SEQUENCE [LARGE SCALE GENOMIC DNA]</scope>
    <source>
        <strain evidence="1">JAX WOST 10</strain>
    </source>
</reference>
<organism evidence="1 2">
    <name type="scientific">Mycteria americana</name>
    <name type="common">Wood stork</name>
    <dbReference type="NCBI Taxonomy" id="33587"/>
    <lineage>
        <taxon>Eukaryota</taxon>
        <taxon>Metazoa</taxon>
        <taxon>Chordata</taxon>
        <taxon>Craniata</taxon>
        <taxon>Vertebrata</taxon>
        <taxon>Euteleostomi</taxon>
        <taxon>Archelosauria</taxon>
        <taxon>Archosauria</taxon>
        <taxon>Dinosauria</taxon>
        <taxon>Saurischia</taxon>
        <taxon>Theropoda</taxon>
        <taxon>Coelurosauria</taxon>
        <taxon>Aves</taxon>
        <taxon>Neognathae</taxon>
        <taxon>Neoaves</taxon>
        <taxon>Aequornithes</taxon>
        <taxon>Ciconiiformes</taxon>
        <taxon>Ciconiidae</taxon>
        <taxon>Mycteria</taxon>
    </lineage>
</organism>
<dbReference type="EMBL" id="JAUNZN010000001">
    <property type="protein sequence ID" value="KAK4828637.1"/>
    <property type="molecule type" value="Genomic_DNA"/>
</dbReference>
<dbReference type="AlphaFoldDB" id="A0AAN7P9F7"/>
<evidence type="ECO:0000313" key="1">
    <source>
        <dbReference type="EMBL" id="KAK4828637.1"/>
    </source>
</evidence>
<accession>A0AAN7P9F7</accession>
<proteinExistence type="predicted"/>
<evidence type="ECO:0000313" key="2">
    <source>
        <dbReference type="Proteomes" id="UP001333110"/>
    </source>
</evidence>
<comment type="caution">
    <text evidence="1">The sequence shown here is derived from an EMBL/GenBank/DDBJ whole genome shotgun (WGS) entry which is preliminary data.</text>
</comment>
<gene>
    <name evidence="1" type="ORF">QYF61_000285</name>
</gene>
<keyword evidence="2" id="KW-1185">Reference proteome</keyword>
<sequence>MKMIRGLEHLLREEGGLQGDIIEACHYLKGAYKEAGEGLFTKTCSDRTRGNGFKLKEGRFRYKEEILHSEGGEALEQVAQRSCGCPIPGSVQGQVGWGFEQPGLVEGVPAHGRGLELDTHMVQRDLDRLENWPEENLIEFNKGTCKVPHLLCTVGPAGTGDNKQTMSQRCAFMAKKANSILVCVRQSIASSLKWLDHIWSAGSSSGFPSRRKKYLMGRNEEDGARLFSVVPSDRTRGNRHNLKHRRVHLNSTKLYCETDGALGQVAQRGCGVFLLVDIQSHLDMVLCNQIYLTLL</sequence>
<protein>
    <submittedName>
        <fullName evidence="1">Uncharacterized protein</fullName>
    </submittedName>
</protein>
<name>A0AAN7P9F7_MYCAM</name>